<dbReference type="GO" id="GO:0015343">
    <property type="term" value="F:siderophore-iron transmembrane transporter activity"/>
    <property type="evidence" value="ECO:0007669"/>
    <property type="project" value="TreeGrafter"/>
</dbReference>
<reference evidence="8 9" key="1">
    <citation type="submission" date="2018-06" db="EMBL/GenBank/DDBJ databases">
        <title>Fusarium incarnatum-equiseti species complex species 28.</title>
        <authorList>
            <person name="Gardiner D.M."/>
        </authorList>
    </citation>
    <scope>NUCLEOTIDE SEQUENCE [LARGE SCALE GENOMIC DNA]</scope>
    <source>
        <strain evidence="8 9">FIESC_28</strain>
    </source>
</reference>
<evidence type="ECO:0000256" key="5">
    <source>
        <dbReference type="ARBA" id="ARBA00023180"/>
    </source>
</evidence>
<evidence type="ECO:0000256" key="7">
    <source>
        <dbReference type="SAM" id="Phobius"/>
    </source>
</evidence>
<feature type="transmembrane region" description="Helical" evidence="7">
    <location>
        <begin position="397"/>
        <end position="418"/>
    </location>
</feature>
<feature type="transmembrane region" description="Helical" evidence="7">
    <location>
        <begin position="592"/>
        <end position="610"/>
    </location>
</feature>
<dbReference type="Gene3D" id="1.20.1250.20">
    <property type="entry name" value="MFS general substrate transporter like domains"/>
    <property type="match status" value="2"/>
</dbReference>
<feature type="transmembrane region" description="Helical" evidence="7">
    <location>
        <begin position="732"/>
        <end position="750"/>
    </location>
</feature>
<evidence type="ECO:0000256" key="3">
    <source>
        <dbReference type="ARBA" id="ARBA00022989"/>
    </source>
</evidence>
<keyword evidence="9" id="KW-1185">Reference proteome</keyword>
<dbReference type="InterPro" id="IPR011701">
    <property type="entry name" value="MFS"/>
</dbReference>
<organism evidence="8 9">
    <name type="scientific">Fusarium coffeatum</name>
    <dbReference type="NCBI Taxonomy" id="231269"/>
    <lineage>
        <taxon>Eukaryota</taxon>
        <taxon>Fungi</taxon>
        <taxon>Dikarya</taxon>
        <taxon>Ascomycota</taxon>
        <taxon>Pezizomycotina</taxon>
        <taxon>Sordariomycetes</taxon>
        <taxon>Hypocreomycetidae</taxon>
        <taxon>Hypocreales</taxon>
        <taxon>Nectriaceae</taxon>
        <taxon>Fusarium</taxon>
        <taxon>Fusarium incarnatum-equiseti species complex</taxon>
    </lineage>
</organism>
<dbReference type="OrthoDB" id="2241241at2759"/>
<feature type="transmembrane region" description="Helical" evidence="7">
    <location>
        <begin position="233"/>
        <end position="252"/>
    </location>
</feature>
<evidence type="ECO:0000313" key="9">
    <source>
        <dbReference type="Proteomes" id="UP000253153"/>
    </source>
</evidence>
<dbReference type="InterPro" id="IPR036259">
    <property type="entry name" value="MFS_trans_sf"/>
</dbReference>
<evidence type="ECO:0000313" key="8">
    <source>
        <dbReference type="EMBL" id="RBR18154.1"/>
    </source>
</evidence>
<sequence length="791" mass="84755">MNEALGSIFSGAIPAQFMSSSEKPQDGSPSESSSATKDRIVKEIHSRVEEAKNLQEKSIELHEKADNESDPEEAENIRFEARQIDKKAAKLMKTAERLEKGWLQGGAMGTGIGAGVASGLGMGVGALLTGVVAIPTAGLGLLIGAGTGLAHGSWVKFTDAFSKEETEGIVNEATEEAEKIAKGAEEKKVECLLAITLLLTALWSAADKETHRDAEAAEVERPRFANEALRKLWTTKTLGIAIGCLLLMNFFMNLTVYTQNVYEPYATSHFKAHSLLATGSIVAGIVRIVSYPLLAKLANHFGRPQGFAGGALAMAIGNAMYASCRNVDTFLAGTIFDVLGDSAWNIVQQIFIADITSLVNRGILFTLPESLSAIPTLYGGTYLGEHILLNSSWRWGYGMWSIILPVTAIPTIGIMVWMNRRAKRVGLVAEKVSFMHGAQSGPLGKVKHVGVQLDLFGALLLVAGLAMTLLPMTIAGRNNTDRWSRPSSIVLIILGALTFIAFLVWDGKFASNPIIPYRTIREHNVIVACASVIIIAMSDSIYRPFLSSFLQVAGHYSPGAATRVDDAQRVAYNVGALVAGLSLKFIKNTKPLIMVGVVCIILAAGLPIYLTNISGTHIASEAAFITTKSLLGVGRGFTQVPLQVSLQAVLENEQVAIATAVYLSSLGFGSNLGVTVSGAIWNSLLPRKLIANFGQAEGRKIFGSIVVAKNYTIGSADRIAIDECYRETQQTLAIGSVCVSGLLLLMVYLVRNVKLGEEDEKRAAKADEELAWAVKQRETEGDGAVEVGKKE</sequence>
<dbReference type="PANTHER" id="PTHR23501:SF87">
    <property type="entry name" value="SIDEROPHORE IRON TRANSPORTER 2"/>
    <property type="match status" value="1"/>
</dbReference>
<keyword evidence="2 7" id="KW-0812">Transmembrane</keyword>
<keyword evidence="3 7" id="KW-1133">Transmembrane helix</keyword>
<dbReference type="AlphaFoldDB" id="A0A366RLZ0"/>
<comment type="caution">
    <text evidence="8">The sequence shown here is derived from an EMBL/GenBank/DDBJ whole genome shotgun (WGS) entry which is preliminary data.</text>
</comment>
<feature type="compositionally biased region" description="Basic and acidic residues" evidence="6">
    <location>
        <begin position="36"/>
        <end position="67"/>
    </location>
</feature>
<dbReference type="RefSeq" id="XP_031015610.1">
    <property type="nucleotide sequence ID" value="XM_031160364.1"/>
</dbReference>
<evidence type="ECO:0000256" key="6">
    <source>
        <dbReference type="SAM" id="MobiDB-lite"/>
    </source>
</evidence>
<dbReference type="SUPFAM" id="SSF103473">
    <property type="entry name" value="MFS general substrate transporter"/>
    <property type="match status" value="1"/>
</dbReference>
<proteinExistence type="predicted"/>
<dbReference type="GeneID" id="41995660"/>
<dbReference type="Proteomes" id="UP000253153">
    <property type="component" value="Unassembled WGS sequence"/>
</dbReference>
<keyword evidence="5" id="KW-0325">Glycoprotein</keyword>
<feature type="transmembrane region" description="Helical" evidence="7">
    <location>
        <begin position="487"/>
        <end position="505"/>
    </location>
</feature>
<evidence type="ECO:0008006" key="10">
    <source>
        <dbReference type="Google" id="ProtNLM"/>
    </source>
</evidence>
<feature type="transmembrane region" description="Helical" evidence="7">
    <location>
        <begin position="272"/>
        <end position="294"/>
    </location>
</feature>
<dbReference type="Pfam" id="PF07690">
    <property type="entry name" value="MFS_1"/>
    <property type="match status" value="1"/>
</dbReference>
<feature type="region of interest" description="Disordered" evidence="6">
    <location>
        <begin position="1"/>
        <end position="74"/>
    </location>
</feature>
<dbReference type="PANTHER" id="PTHR23501">
    <property type="entry name" value="MAJOR FACILITATOR SUPERFAMILY"/>
    <property type="match status" value="1"/>
</dbReference>
<feature type="compositionally biased region" description="Polar residues" evidence="6">
    <location>
        <begin position="17"/>
        <end position="35"/>
    </location>
</feature>
<dbReference type="EMBL" id="QKXC01000128">
    <property type="protein sequence ID" value="RBR18154.1"/>
    <property type="molecule type" value="Genomic_DNA"/>
</dbReference>
<evidence type="ECO:0000256" key="2">
    <source>
        <dbReference type="ARBA" id="ARBA00022692"/>
    </source>
</evidence>
<evidence type="ECO:0000256" key="1">
    <source>
        <dbReference type="ARBA" id="ARBA00004141"/>
    </source>
</evidence>
<feature type="transmembrane region" description="Helical" evidence="7">
    <location>
        <begin position="525"/>
        <end position="542"/>
    </location>
</feature>
<dbReference type="GO" id="GO:0005886">
    <property type="term" value="C:plasma membrane"/>
    <property type="evidence" value="ECO:0007669"/>
    <property type="project" value="TreeGrafter"/>
</dbReference>
<accession>A0A366RLZ0</accession>
<name>A0A366RLZ0_9HYPO</name>
<gene>
    <name evidence="8" type="ORF">FIESC28_06220</name>
</gene>
<protein>
    <recommendedName>
        <fullName evidence="10">Major facilitator superfamily (MFS) profile domain-containing protein</fullName>
    </recommendedName>
</protein>
<comment type="subcellular location">
    <subcellularLocation>
        <location evidence="1">Membrane</location>
        <topology evidence="1">Multi-pass membrane protein</topology>
    </subcellularLocation>
</comment>
<evidence type="ECO:0000256" key="4">
    <source>
        <dbReference type="ARBA" id="ARBA00023136"/>
    </source>
</evidence>
<keyword evidence="4 7" id="KW-0472">Membrane</keyword>
<feature type="transmembrane region" description="Helical" evidence="7">
    <location>
        <begin position="455"/>
        <end position="475"/>
    </location>
</feature>